<comment type="caution">
    <text evidence="2">The sequence shown here is derived from an EMBL/GenBank/DDBJ whole genome shotgun (WGS) entry which is preliminary data.</text>
</comment>
<organism evidence="2 3">
    <name type="scientific">Methylopila jiangsuensis</name>
    <dbReference type="NCBI Taxonomy" id="586230"/>
    <lineage>
        <taxon>Bacteria</taxon>
        <taxon>Pseudomonadati</taxon>
        <taxon>Pseudomonadota</taxon>
        <taxon>Alphaproteobacteria</taxon>
        <taxon>Hyphomicrobiales</taxon>
        <taxon>Methylopilaceae</taxon>
        <taxon>Methylopila</taxon>
    </lineage>
</organism>
<sequence length="76" mass="8435">MQELVRSNDRVLLSFVRAVLSEEGVEHLVLDGAMSVLEGSLGILAARVMVQDEDEARARRVLAERGVGHELRPERP</sequence>
<dbReference type="RefSeq" id="WP_271204486.1">
    <property type="nucleotide sequence ID" value="NZ_BSFK01000009.1"/>
</dbReference>
<evidence type="ECO:0000259" key="1">
    <source>
        <dbReference type="Pfam" id="PF09413"/>
    </source>
</evidence>
<name>A0A9W6N403_9HYPH</name>
<protein>
    <recommendedName>
        <fullName evidence="1">DUF2007 domain-containing protein</fullName>
    </recommendedName>
</protein>
<reference evidence="2" key="1">
    <citation type="journal article" date="2014" name="Int. J. Syst. Evol. Microbiol.">
        <title>Complete genome sequence of Corynebacterium casei LMG S-19264T (=DSM 44701T), isolated from a smear-ripened cheese.</title>
        <authorList>
            <consortium name="US DOE Joint Genome Institute (JGI-PGF)"/>
            <person name="Walter F."/>
            <person name="Albersmeier A."/>
            <person name="Kalinowski J."/>
            <person name="Ruckert C."/>
        </authorList>
    </citation>
    <scope>NUCLEOTIDE SEQUENCE</scope>
    <source>
        <strain evidence="2">VKM B-2555</strain>
    </source>
</reference>
<dbReference type="Gene3D" id="3.30.70.790">
    <property type="entry name" value="UreE, C-terminal domain"/>
    <property type="match status" value="1"/>
</dbReference>
<feature type="domain" description="DUF2007" evidence="1">
    <location>
        <begin position="1"/>
        <end position="65"/>
    </location>
</feature>
<dbReference type="SUPFAM" id="SSF54913">
    <property type="entry name" value="GlnB-like"/>
    <property type="match status" value="1"/>
</dbReference>
<gene>
    <name evidence="2" type="ORF">GCM10008171_18710</name>
</gene>
<dbReference type="AlphaFoldDB" id="A0A9W6N403"/>
<proteinExistence type="predicted"/>
<keyword evidence="3" id="KW-1185">Reference proteome</keyword>
<dbReference type="EMBL" id="BSFK01000009">
    <property type="protein sequence ID" value="GLK76617.1"/>
    <property type="molecule type" value="Genomic_DNA"/>
</dbReference>
<dbReference type="InterPro" id="IPR011322">
    <property type="entry name" value="N-reg_PII-like_a/b"/>
</dbReference>
<dbReference type="Pfam" id="PF09413">
    <property type="entry name" value="DUF2007"/>
    <property type="match status" value="1"/>
</dbReference>
<dbReference type="Proteomes" id="UP001143364">
    <property type="component" value="Unassembled WGS sequence"/>
</dbReference>
<evidence type="ECO:0000313" key="2">
    <source>
        <dbReference type="EMBL" id="GLK76617.1"/>
    </source>
</evidence>
<evidence type="ECO:0000313" key="3">
    <source>
        <dbReference type="Proteomes" id="UP001143364"/>
    </source>
</evidence>
<dbReference type="InterPro" id="IPR018551">
    <property type="entry name" value="DUF2007"/>
</dbReference>
<accession>A0A9W6N403</accession>
<reference evidence="2" key="2">
    <citation type="submission" date="2023-01" db="EMBL/GenBank/DDBJ databases">
        <authorList>
            <person name="Sun Q."/>
            <person name="Evtushenko L."/>
        </authorList>
    </citation>
    <scope>NUCLEOTIDE SEQUENCE</scope>
    <source>
        <strain evidence="2">VKM B-2555</strain>
    </source>
</reference>